<protein>
    <submittedName>
        <fullName evidence="1">Uncharacterized protein</fullName>
    </submittedName>
</protein>
<dbReference type="AlphaFoldDB" id="A0A2W5A226"/>
<evidence type="ECO:0000313" key="2">
    <source>
        <dbReference type="Proteomes" id="UP000249557"/>
    </source>
</evidence>
<comment type="caution">
    <text evidence="1">The sequence shown here is derived from an EMBL/GenBank/DDBJ whole genome shotgun (WGS) entry which is preliminary data.</text>
</comment>
<organism evidence="1 2">
    <name type="scientific">Micavibrio aeruginosavorus</name>
    <dbReference type="NCBI Taxonomy" id="349221"/>
    <lineage>
        <taxon>Bacteria</taxon>
        <taxon>Pseudomonadati</taxon>
        <taxon>Bdellovibrionota</taxon>
        <taxon>Bdellovibrionia</taxon>
        <taxon>Bdellovibrionales</taxon>
        <taxon>Pseudobdellovibrionaceae</taxon>
        <taxon>Micavibrio</taxon>
    </lineage>
</organism>
<accession>A0A2W5A226</accession>
<dbReference type="EMBL" id="QFNK01000013">
    <property type="protein sequence ID" value="PZO88593.1"/>
    <property type="molecule type" value="Genomic_DNA"/>
</dbReference>
<evidence type="ECO:0000313" key="1">
    <source>
        <dbReference type="EMBL" id="PZO88593.1"/>
    </source>
</evidence>
<proteinExistence type="predicted"/>
<gene>
    <name evidence="1" type="ORF">DI626_01500</name>
</gene>
<dbReference type="Proteomes" id="UP000249557">
    <property type="component" value="Unassembled WGS sequence"/>
</dbReference>
<name>A0A2W5A226_9BACT</name>
<reference evidence="1 2" key="1">
    <citation type="submission" date="2017-08" db="EMBL/GenBank/DDBJ databases">
        <title>Infants hospitalized years apart are colonized by the same room-sourced microbial strains.</title>
        <authorList>
            <person name="Brooks B."/>
            <person name="Olm M.R."/>
            <person name="Firek B.A."/>
            <person name="Baker R."/>
            <person name="Thomas B.C."/>
            <person name="Morowitz M.J."/>
            <person name="Banfield J.F."/>
        </authorList>
    </citation>
    <scope>NUCLEOTIDE SEQUENCE [LARGE SCALE GENOMIC DNA]</scope>
    <source>
        <strain evidence="1">S2_018_000_R2_104</strain>
    </source>
</reference>
<sequence length="143" mass="16074">MTTQSKQLQEIMEATARAFSDIEIEPQKLNALYDAAKKGRKIDSFYATGQYSYAENDKTETVNYLPAPVAANPIIALNEAGENFIRITLFYDRVNKSWRAKCYVEGDENVGLVTHANRDEALSRAIMQAVCFKKIEAEAANEK</sequence>